<proteinExistence type="predicted"/>
<organism evidence="1 2">
    <name type="scientific">Acetobacter pasteurianus NBRC 3278</name>
    <dbReference type="NCBI Taxonomy" id="1226660"/>
    <lineage>
        <taxon>Bacteria</taxon>
        <taxon>Pseudomonadati</taxon>
        <taxon>Pseudomonadota</taxon>
        <taxon>Alphaproteobacteria</taxon>
        <taxon>Acetobacterales</taxon>
        <taxon>Acetobacteraceae</taxon>
        <taxon>Acetobacter</taxon>
    </lineage>
</organism>
<dbReference type="EMBL" id="BDEV01000184">
    <property type="protein sequence ID" value="GCD64290.1"/>
    <property type="molecule type" value="Genomic_DNA"/>
</dbReference>
<evidence type="ECO:0000313" key="1">
    <source>
        <dbReference type="EMBL" id="GCD64290.1"/>
    </source>
</evidence>
<gene>
    <name evidence="1" type="ORF">NBRC3278_3383</name>
</gene>
<keyword evidence="2" id="KW-1185">Reference proteome</keyword>
<comment type="caution">
    <text evidence="1">The sequence shown here is derived from an EMBL/GenBank/DDBJ whole genome shotgun (WGS) entry which is preliminary data.</text>
</comment>
<dbReference type="Proteomes" id="UP000287385">
    <property type="component" value="Unassembled WGS sequence"/>
</dbReference>
<name>A0A401X8T4_ACEPA</name>
<accession>A0A401X8T4</accession>
<evidence type="ECO:0000313" key="2">
    <source>
        <dbReference type="Proteomes" id="UP000287385"/>
    </source>
</evidence>
<reference evidence="1 2" key="1">
    <citation type="submission" date="2016-06" db="EMBL/GenBank/DDBJ databases">
        <title>Acetobacter pasteurianus NBRC 3278 whole genome sequencing project.</title>
        <authorList>
            <person name="Matsutani M."/>
            <person name="Shiwa Y."/>
            <person name="Okamoto-Kainuma A."/>
            <person name="Ishikawa M."/>
            <person name="Koizumi Y."/>
            <person name="Yoshikawa H."/>
            <person name="Yakushi T."/>
            <person name="Matsushita K."/>
        </authorList>
    </citation>
    <scope>NUCLEOTIDE SEQUENCE [LARGE SCALE GENOMIC DNA]</scope>
    <source>
        <strain evidence="1 2">NBRC 3278</strain>
    </source>
</reference>
<dbReference type="AlphaFoldDB" id="A0A401X8T4"/>
<sequence>MANVIWVNHGWADYYQGDAVDGNYAWISDGGEGHEAFNFLPGTDGRYYGYVPPQGRYEGSPHDETESLWTVVFFAKHGNQKGVHIVGWYEDAQLVGKKMMARRSCARNTKRKPALG</sequence>
<protein>
    <submittedName>
        <fullName evidence="1">Uncharacterized protein</fullName>
    </submittedName>
</protein>
<dbReference type="RefSeq" id="WP_124297963.1">
    <property type="nucleotide sequence ID" value="NZ_BDEV01000184.1"/>
</dbReference>